<proteinExistence type="predicted"/>
<evidence type="ECO:0008006" key="3">
    <source>
        <dbReference type="Google" id="ProtNLM"/>
    </source>
</evidence>
<evidence type="ECO:0000313" key="1">
    <source>
        <dbReference type="EMBL" id="CUN69311.1"/>
    </source>
</evidence>
<dbReference type="AlphaFoldDB" id="A0A173YYQ3"/>
<dbReference type="Proteomes" id="UP000095544">
    <property type="component" value="Unassembled WGS sequence"/>
</dbReference>
<gene>
    <name evidence="1" type="ORF">ERS852491_00244</name>
</gene>
<accession>A0A173YYQ3</accession>
<protein>
    <recommendedName>
        <fullName evidence="3">Bro-N domain-containing protein</fullName>
    </recommendedName>
</protein>
<organism evidence="1 2">
    <name type="scientific">Faecalicatena contorta</name>
    <dbReference type="NCBI Taxonomy" id="39482"/>
    <lineage>
        <taxon>Bacteria</taxon>
        <taxon>Bacillati</taxon>
        <taxon>Bacillota</taxon>
        <taxon>Clostridia</taxon>
        <taxon>Lachnospirales</taxon>
        <taxon>Lachnospiraceae</taxon>
        <taxon>Faecalicatena</taxon>
    </lineage>
</organism>
<dbReference type="EMBL" id="CYZU01000002">
    <property type="protein sequence ID" value="CUN69311.1"/>
    <property type="molecule type" value="Genomic_DNA"/>
</dbReference>
<reference evidence="1 2" key="1">
    <citation type="submission" date="2015-09" db="EMBL/GenBank/DDBJ databases">
        <authorList>
            <consortium name="Pathogen Informatics"/>
        </authorList>
    </citation>
    <scope>NUCLEOTIDE SEQUENCE [LARGE SCALE GENOMIC DNA]</scope>
    <source>
        <strain evidence="1 2">2789STDY5834876</strain>
    </source>
</reference>
<sequence>MSRYVFEGKNFENCVVFSDERYGEIRMLVDDDGTKLYAGVDIAACMGYAAPGKVIMRCGIPGRIRMVPWVFKKKQGATDTRCFEEEEARQFIDRGQSLPEGFREWFCQEVVQQSRNIKVEREVRIEEGKEYEFEKCMEAEPNVIKSRSVQEDVFEKLDSIIMEILTLKKELAGKMNGIT</sequence>
<dbReference type="STRING" id="39482.ERS852491_00244"/>
<name>A0A173YYQ3_9FIRM</name>
<evidence type="ECO:0000313" key="2">
    <source>
        <dbReference type="Proteomes" id="UP000095544"/>
    </source>
</evidence>
<dbReference type="RefSeq" id="WP_055150164.1">
    <property type="nucleotide sequence ID" value="NZ_CYZU01000002.1"/>
</dbReference>